<proteinExistence type="predicted"/>
<evidence type="ECO:0000256" key="1">
    <source>
        <dbReference type="SAM" id="MobiDB-lite"/>
    </source>
</evidence>
<keyword evidence="3" id="KW-1185">Reference proteome</keyword>
<dbReference type="AlphaFoldDB" id="A0A5E4CEB2"/>
<organism evidence="2 3">
    <name type="scientific">Marmota monax</name>
    <name type="common">Woodchuck</name>
    <dbReference type="NCBI Taxonomy" id="9995"/>
    <lineage>
        <taxon>Eukaryota</taxon>
        <taxon>Metazoa</taxon>
        <taxon>Chordata</taxon>
        <taxon>Craniata</taxon>
        <taxon>Vertebrata</taxon>
        <taxon>Euteleostomi</taxon>
        <taxon>Mammalia</taxon>
        <taxon>Eutheria</taxon>
        <taxon>Euarchontoglires</taxon>
        <taxon>Glires</taxon>
        <taxon>Rodentia</taxon>
        <taxon>Sciuromorpha</taxon>
        <taxon>Sciuridae</taxon>
        <taxon>Xerinae</taxon>
        <taxon>Marmotini</taxon>
        <taxon>Marmota</taxon>
    </lineage>
</organism>
<name>A0A5E4CEB2_MARMO</name>
<evidence type="ECO:0000313" key="3">
    <source>
        <dbReference type="Proteomes" id="UP000335636"/>
    </source>
</evidence>
<dbReference type="EMBL" id="CABDUW010001274">
    <property type="protein sequence ID" value="VTJ80168.1"/>
    <property type="molecule type" value="Genomic_DNA"/>
</dbReference>
<gene>
    <name evidence="2" type="ORF">MONAX_5E003050</name>
</gene>
<accession>A0A5E4CEB2</accession>
<sequence>MAKFYCLHKGVVHRPHISSAPQYPTRRPGLTLGRHQPLCIAPKARAPTYNSPPDRKQEGGSRVPCVPPTGRPQLRVRREEVEGLVSGCAIAVGPGTFTQRTWGAGAGAGQRGDFRGAAAPGYFWKFYPIARFSPFLFPSFLLGFFSL</sequence>
<feature type="region of interest" description="Disordered" evidence="1">
    <location>
        <begin position="44"/>
        <end position="72"/>
    </location>
</feature>
<protein>
    <submittedName>
        <fullName evidence="2">Uncharacterized protein</fullName>
    </submittedName>
</protein>
<dbReference type="Proteomes" id="UP000335636">
    <property type="component" value="Unassembled WGS sequence"/>
</dbReference>
<comment type="caution">
    <text evidence="2">The sequence shown here is derived from an EMBL/GenBank/DDBJ whole genome shotgun (WGS) entry which is preliminary data.</text>
</comment>
<reference evidence="2" key="1">
    <citation type="submission" date="2019-04" db="EMBL/GenBank/DDBJ databases">
        <authorList>
            <person name="Alioto T."/>
            <person name="Alioto T."/>
        </authorList>
    </citation>
    <scope>NUCLEOTIDE SEQUENCE [LARGE SCALE GENOMIC DNA]</scope>
</reference>
<evidence type="ECO:0000313" key="2">
    <source>
        <dbReference type="EMBL" id="VTJ80168.1"/>
    </source>
</evidence>